<comment type="catalytic activity">
    <reaction evidence="45">
        <text>1,3-di-(9Z-octadecenoyl)-glycerol + H2O = 1-(9Z-octadecenoyl)-glycerol + (9Z)-octadecenoate + H(+)</text>
        <dbReference type="Rhea" id="RHEA:39939"/>
        <dbReference type="ChEBI" id="CHEBI:15377"/>
        <dbReference type="ChEBI" id="CHEBI:15378"/>
        <dbReference type="ChEBI" id="CHEBI:30823"/>
        <dbReference type="ChEBI" id="CHEBI:75342"/>
        <dbReference type="ChEBI" id="CHEBI:75735"/>
    </reaction>
    <physiologicalReaction direction="left-to-right" evidence="45">
        <dbReference type="Rhea" id="RHEA:39940"/>
    </physiologicalReaction>
</comment>
<comment type="catalytic activity">
    <reaction evidence="27">
        <text>1-(9Z-octadecenoyl)-glycerol + H2O = glycerol + (9Z)-octadecenoate + H(+)</text>
        <dbReference type="Rhea" id="RHEA:38487"/>
        <dbReference type="ChEBI" id="CHEBI:15377"/>
        <dbReference type="ChEBI" id="CHEBI:15378"/>
        <dbReference type="ChEBI" id="CHEBI:17754"/>
        <dbReference type="ChEBI" id="CHEBI:30823"/>
        <dbReference type="ChEBI" id="CHEBI:75342"/>
    </reaction>
    <physiologicalReaction direction="left-to-right" evidence="27">
        <dbReference type="Rhea" id="RHEA:38488"/>
    </physiologicalReaction>
</comment>
<evidence type="ECO:0000256" key="32">
    <source>
        <dbReference type="ARBA" id="ARBA00048058"/>
    </source>
</evidence>
<evidence type="ECO:0000256" key="37">
    <source>
        <dbReference type="ARBA" id="ARBA00048454"/>
    </source>
</evidence>
<comment type="catalytic activity">
    <reaction evidence="35">
        <text>1-octadecanoyl-2-(9Z,12Z)-octadecadienoyl-sn-glycerol + H2O = 1-octadecanoyl-sn-glycerol + (9Z,12Z)-octadecadienoate + H(+)</text>
        <dbReference type="Rhea" id="RHEA:40927"/>
        <dbReference type="ChEBI" id="CHEBI:15377"/>
        <dbReference type="ChEBI" id="CHEBI:15378"/>
        <dbReference type="ChEBI" id="CHEBI:30245"/>
        <dbReference type="ChEBI" id="CHEBI:75550"/>
        <dbReference type="ChEBI" id="CHEBI:77097"/>
    </reaction>
    <physiologicalReaction direction="left-to-right" evidence="35">
        <dbReference type="Rhea" id="RHEA:40928"/>
    </physiologicalReaction>
</comment>
<comment type="catalytic activity">
    <reaction evidence="37">
        <text>a 1-acyl-sn-glycero-3-phosphocholine + H2O = sn-glycerol 3-phosphocholine + a fatty acid + H(+)</text>
        <dbReference type="Rhea" id="RHEA:15177"/>
        <dbReference type="ChEBI" id="CHEBI:15377"/>
        <dbReference type="ChEBI" id="CHEBI:15378"/>
        <dbReference type="ChEBI" id="CHEBI:16870"/>
        <dbReference type="ChEBI" id="CHEBI:28868"/>
        <dbReference type="ChEBI" id="CHEBI:58168"/>
        <dbReference type="EC" id="3.1.1.5"/>
    </reaction>
    <physiologicalReaction direction="left-to-right" evidence="37">
        <dbReference type="Rhea" id="RHEA:15178"/>
    </physiologicalReaction>
</comment>
<dbReference type="OMA" id="QKQVCPC"/>
<keyword evidence="14 47" id="KW-0472">Membrane</keyword>
<evidence type="ECO:0000256" key="27">
    <source>
        <dbReference type="ARBA" id="ARBA00047438"/>
    </source>
</evidence>
<comment type="catalytic activity">
    <reaction evidence="31">
        <text>a 1-O-alkyl-2-acyl-sn-glycero-3-phosphocholine + H2O = a 1-O-alkyl-sn-glycero-3-phosphocholine + a fatty acid + H(+)</text>
        <dbReference type="Rhea" id="RHEA:36231"/>
        <dbReference type="ChEBI" id="CHEBI:15377"/>
        <dbReference type="ChEBI" id="CHEBI:15378"/>
        <dbReference type="ChEBI" id="CHEBI:28868"/>
        <dbReference type="ChEBI" id="CHEBI:30909"/>
        <dbReference type="ChEBI" id="CHEBI:36702"/>
        <dbReference type="EC" id="3.1.1.4"/>
    </reaction>
    <physiologicalReaction direction="left-to-right" evidence="31">
        <dbReference type="Rhea" id="RHEA:36232"/>
    </physiologicalReaction>
</comment>
<comment type="catalytic activity">
    <reaction evidence="32">
        <text>1,2-di-(9Z-octadecenoyl)-sn-glycero-3-phosphocholine + H2O = 1-(9Z-octadecenoyl)-sn-glycero-3-phosphocholine + (9Z)-octadecenoate + H(+)</text>
        <dbReference type="Rhea" id="RHEA:40923"/>
        <dbReference type="ChEBI" id="CHEBI:15377"/>
        <dbReference type="ChEBI" id="CHEBI:15378"/>
        <dbReference type="ChEBI" id="CHEBI:28610"/>
        <dbReference type="ChEBI" id="CHEBI:30823"/>
        <dbReference type="ChEBI" id="CHEBI:74669"/>
    </reaction>
    <physiologicalReaction direction="left-to-right" evidence="32">
        <dbReference type="Rhea" id="RHEA:40924"/>
    </physiologicalReaction>
</comment>
<evidence type="ECO:0000256" key="31">
    <source>
        <dbReference type="ARBA" id="ARBA00048049"/>
    </source>
</evidence>
<evidence type="ECO:0000256" key="10">
    <source>
        <dbReference type="ARBA" id="ARBA00022737"/>
    </source>
</evidence>
<comment type="catalytic activity">
    <reaction evidence="44">
        <text>1,2-dihexadecanoyl-sn-glycero-3-phosphocholine + 2 H2O = sn-glycerol 3-phosphocholine + 2 hexadecanoate + 2 H(+)</text>
        <dbReference type="Rhea" id="RHEA:40975"/>
        <dbReference type="ChEBI" id="CHEBI:7896"/>
        <dbReference type="ChEBI" id="CHEBI:15377"/>
        <dbReference type="ChEBI" id="CHEBI:15378"/>
        <dbReference type="ChEBI" id="CHEBI:16870"/>
        <dbReference type="ChEBI" id="CHEBI:72999"/>
    </reaction>
    <physiologicalReaction direction="left-to-right" evidence="44">
        <dbReference type="Rhea" id="RHEA:40976"/>
    </physiologicalReaction>
</comment>
<dbReference type="InterPro" id="IPR038885">
    <property type="entry name" value="PLB1"/>
</dbReference>
<evidence type="ECO:0000256" key="45">
    <source>
        <dbReference type="ARBA" id="ARBA00049372"/>
    </source>
</evidence>
<dbReference type="EC" id="3.1.1.5" evidence="3"/>
<evidence type="ECO:0000256" key="13">
    <source>
        <dbReference type="ARBA" id="ARBA00023098"/>
    </source>
</evidence>
<evidence type="ECO:0000256" key="46">
    <source>
        <dbReference type="ARBA" id="ARBA00049461"/>
    </source>
</evidence>
<proteinExistence type="inferred from homology"/>
<evidence type="ECO:0000256" key="40">
    <source>
        <dbReference type="ARBA" id="ARBA00048699"/>
    </source>
</evidence>
<evidence type="ECO:0000256" key="17">
    <source>
        <dbReference type="ARBA" id="ARBA00023369"/>
    </source>
</evidence>
<evidence type="ECO:0000256" key="43">
    <source>
        <dbReference type="ARBA" id="ARBA00048939"/>
    </source>
</evidence>
<comment type="catalytic activity">
    <reaction evidence="25">
        <text>1-hexadecanoyl-2-(9Z)-octadecenoyl-3-octadecanoyl-sn-glycerol + H2O = 2-(9Z-octadecenoyl)-3-octadecanoyl-sn-glycerol + hexadecanoate + H(+)</text>
        <dbReference type="Rhea" id="RHEA:41107"/>
        <dbReference type="ChEBI" id="CHEBI:7896"/>
        <dbReference type="ChEBI" id="CHEBI:15377"/>
        <dbReference type="ChEBI" id="CHEBI:15378"/>
        <dbReference type="ChEBI" id="CHEBI:75558"/>
        <dbReference type="ChEBI" id="CHEBI:77623"/>
    </reaction>
    <physiologicalReaction direction="left-to-right" evidence="25">
        <dbReference type="Rhea" id="RHEA:41108"/>
    </physiologicalReaction>
</comment>
<comment type="catalytic activity">
    <reaction evidence="29">
        <text>2,3-di-(9Z)-octadecenoyl-sn-glycerol + H2O = 3-(9Z-octadecenoyl)-sn-glycerol + (9Z)-octadecenoate + H(+)</text>
        <dbReference type="Rhea" id="RHEA:42604"/>
        <dbReference type="ChEBI" id="CHEBI:15377"/>
        <dbReference type="ChEBI" id="CHEBI:15378"/>
        <dbReference type="ChEBI" id="CHEBI:30823"/>
        <dbReference type="ChEBI" id="CHEBI:75824"/>
        <dbReference type="ChEBI" id="CHEBI:75938"/>
    </reaction>
    <physiologicalReaction direction="left-to-right" evidence="29">
        <dbReference type="Rhea" id="RHEA:42605"/>
    </physiologicalReaction>
</comment>
<evidence type="ECO:0000256" key="22">
    <source>
        <dbReference type="ARBA" id="ARBA00031485"/>
    </source>
</evidence>
<evidence type="ECO:0000256" key="23">
    <source>
        <dbReference type="ARBA" id="ARBA00033022"/>
    </source>
</evidence>
<evidence type="ECO:0000256" key="16">
    <source>
        <dbReference type="ARBA" id="ARBA00023264"/>
    </source>
</evidence>
<comment type="subcellular location">
    <subcellularLocation>
        <location evidence="1">Apical cell membrane</location>
        <topology evidence="1">Single-pass type I membrane protein</topology>
    </subcellularLocation>
</comment>
<evidence type="ECO:0000256" key="14">
    <source>
        <dbReference type="ARBA" id="ARBA00023136"/>
    </source>
</evidence>
<dbReference type="GO" id="GO:0004623">
    <property type="term" value="F:phospholipase A2 activity"/>
    <property type="evidence" value="ECO:0007669"/>
    <property type="project" value="UniProtKB-EC"/>
</dbReference>
<dbReference type="EC" id="3.1.1.3" evidence="5"/>
<comment type="catalytic activity">
    <reaction evidence="33">
        <text>1,2-dihexadecanoyl-sn-glycero-3-phosphocholine + H2O = 1-hexadecanoyl-sn-glycero-3-phosphocholine + hexadecanoate + H(+)</text>
        <dbReference type="Rhea" id="RHEA:41223"/>
        <dbReference type="ChEBI" id="CHEBI:7896"/>
        <dbReference type="ChEBI" id="CHEBI:15377"/>
        <dbReference type="ChEBI" id="CHEBI:15378"/>
        <dbReference type="ChEBI" id="CHEBI:72998"/>
        <dbReference type="ChEBI" id="CHEBI:72999"/>
    </reaction>
    <physiologicalReaction direction="left-to-right" evidence="33">
        <dbReference type="Rhea" id="RHEA:41224"/>
    </physiologicalReaction>
</comment>
<comment type="catalytic activity">
    <reaction evidence="36">
        <text>1,2,3-tri-(9Z-octadecenoyl)-glycerol + H2O = di-(9Z)-octadecenoylglycerol + (9Z)-octadecenoate + H(+)</text>
        <dbReference type="Rhea" id="RHEA:38575"/>
        <dbReference type="ChEBI" id="CHEBI:15377"/>
        <dbReference type="ChEBI" id="CHEBI:15378"/>
        <dbReference type="ChEBI" id="CHEBI:30823"/>
        <dbReference type="ChEBI" id="CHEBI:53753"/>
        <dbReference type="ChEBI" id="CHEBI:75945"/>
    </reaction>
    <physiologicalReaction direction="left-to-right" evidence="36">
        <dbReference type="Rhea" id="RHEA:38576"/>
    </physiologicalReaction>
</comment>
<evidence type="ECO:0000256" key="25">
    <source>
        <dbReference type="ARBA" id="ARBA00047324"/>
    </source>
</evidence>
<evidence type="ECO:0000256" key="20">
    <source>
        <dbReference type="ARBA" id="ARBA00029723"/>
    </source>
</evidence>
<evidence type="ECO:0000256" key="24">
    <source>
        <dbReference type="ARBA" id="ARBA00045916"/>
    </source>
</evidence>
<dbReference type="GO" id="GO:0004806">
    <property type="term" value="F:triacylglycerol lipase activity"/>
    <property type="evidence" value="ECO:0007669"/>
    <property type="project" value="UniProtKB-EC"/>
</dbReference>
<dbReference type="InterPro" id="IPR001087">
    <property type="entry name" value="GDSL"/>
</dbReference>
<evidence type="ECO:0000256" key="9">
    <source>
        <dbReference type="ARBA" id="ARBA00022729"/>
    </source>
</evidence>
<dbReference type="GeneTree" id="ENSGT00530000063883"/>
<keyword evidence="15" id="KW-0325">Glycoprotein</keyword>
<keyword evidence="13" id="KW-0443">Lipid metabolism</keyword>
<dbReference type="InterPro" id="IPR008265">
    <property type="entry name" value="Lipase_GDSL_AS"/>
</dbReference>
<evidence type="ECO:0000256" key="47">
    <source>
        <dbReference type="SAM" id="Phobius"/>
    </source>
</evidence>
<evidence type="ECO:0000256" key="7">
    <source>
        <dbReference type="ARBA" id="ARBA00022475"/>
    </source>
</evidence>
<evidence type="ECO:0000256" key="15">
    <source>
        <dbReference type="ARBA" id="ARBA00023180"/>
    </source>
</evidence>
<comment type="similarity">
    <text evidence="2">Belongs to the 'GDSL' lipolytic enzyme family. Phospholipase B1 subfamily.</text>
</comment>
<comment type="catalytic activity">
    <reaction evidence="34">
        <text>1-hexadecanoyl-2-(9Z,12Z-octadecadienoyl)-sn-glycero-3-phosphocholine + H2O = 2-(9Z,12Z-octadecadienoyl)-sn-glycero-3-phosphocholine + hexadecanoate + H(+)</text>
        <dbReference type="Rhea" id="RHEA:40971"/>
        <dbReference type="ChEBI" id="CHEBI:7896"/>
        <dbReference type="ChEBI" id="CHEBI:15377"/>
        <dbReference type="ChEBI" id="CHEBI:15378"/>
        <dbReference type="ChEBI" id="CHEBI:73002"/>
        <dbReference type="ChEBI" id="CHEBI:76084"/>
    </reaction>
    <physiologicalReaction direction="left-to-right" evidence="34">
        <dbReference type="Rhea" id="RHEA:40972"/>
    </physiologicalReaction>
</comment>
<evidence type="ECO:0000256" key="33">
    <source>
        <dbReference type="ARBA" id="ARBA00048227"/>
    </source>
</evidence>
<comment type="catalytic activity">
    <reaction evidence="42">
        <text>1-O-hexadecyl-2-(9Z)-octadecenoyl-sn-glycero-3-phosphocholine + H2O = 1-O-hexadecyl-sn-glycero-3-phosphocholine + (9Z)-octadecenoate + H(+)</text>
        <dbReference type="Rhea" id="RHEA:40915"/>
        <dbReference type="ChEBI" id="CHEBI:15377"/>
        <dbReference type="ChEBI" id="CHEBI:15378"/>
        <dbReference type="ChEBI" id="CHEBI:30823"/>
        <dbReference type="ChEBI" id="CHEBI:34112"/>
        <dbReference type="ChEBI" id="CHEBI:64496"/>
    </reaction>
    <physiologicalReaction direction="left-to-right" evidence="42">
        <dbReference type="Rhea" id="RHEA:40916"/>
    </physiologicalReaction>
</comment>
<dbReference type="Pfam" id="PF00657">
    <property type="entry name" value="Lipase_GDSL"/>
    <property type="match status" value="2"/>
</dbReference>
<comment type="catalytic activity">
    <reaction evidence="38">
        <text>1-hexadecanoyl-2-(9Z-octadecenoyl)-sn-glycero-3-phosphoethanolamine + H2O = 1-hexadecanoyl-sn-glycero-3-phosphoethanolamine + (9Z)-octadecenoate + H(+)</text>
        <dbReference type="Rhea" id="RHEA:40911"/>
        <dbReference type="ChEBI" id="CHEBI:15377"/>
        <dbReference type="ChEBI" id="CHEBI:15378"/>
        <dbReference type="ChEBI" id="CHEBI:30823"/>
        <dbReference type="ChEBI" id="CHEBI:73004"/>
        <dbReference type="ChEBI" id="CHEBI:73007"/>
    </reaction>
    <physiologicalReaction direction="left-to-right" evidence="38">
        <dbReference type="Rhea" id="RHEA:40912"/>
    </physiologicalReaction>
</comment>
<evidence type="ECO:0000256" key="6">
    <source>
        <dbReference type="ARBA" id="ARBA00015133"/>
    </source>
</evidence>
<dbReference type="Ensembl" id="ENSGMOT00000012279.2">
    <property type="protein sequence ID" value="ENSGMOP00000011957.2"/>
    <property type="gene ID" value="ENSGMOG00000011170.2"/>
</dbReference>
<evidence type="ECO:0000256" key="36">
    <source>
        <dbReference type="ARBA" id="ARBA00048386"/>
    </source>
</evidence>
<evidence type="ECO:0000256" key="5">
    <source>
        <dbReference type="ARBA" id="ARBA00013279"/>
    </source>
</evidence>
<evidence type="ECO:0000256" key="1">
    <source>
        <dbReference type="ARBA" id="ARBA00004247"/>
    </source>
</evidence>
<comment type="catalytic activity">
    <reaction evidence="17">
        <text>a triacylglycerol + H2O = a diacylglycerol + a fatty acid + H(+)</text>
        <dbReference type="Rhea" id="RHEA:12044"/>
        <dbReference type="ChEBI" id="CHEBI:15377"/>
        <dbReference type="ChEBI" id="CHEBI:15378"/>
        <dbReference type="ChEBI" id="CHEBI:17855"/>
        <dbReference type="ChEBI" id="CHEBI:18035"/>
        <dbReference type="ChEBI" id="CHEBI:28868"/>
        <dbReference type="EC" id="3.1.1.3"/>
    </reaction>
    <physiologicalReaction direction="left-to-right" evidence="17">
        <dbReference type="Rhea" id="RHEA:12045"/>
    </physiologicalReaction>
</comment>
<evidence type="ECO:0000256" key="26">
    <source>
        <dbReference type="ARBA" id="ARBA00047363"/>
    </source>
</evidence>
<comment type="catalytic activity">
    <reaction evidence="28">
        <text>1-hexadecanoyl-2-(9Z)-octadecenoyl-3-octadecanoyl-sn-glycerol + H2O = 1-hexadecanoyl-2-(9Z-octadecenoyl)-sn-glycerol + octadecanoate + H(+)</text>
        <dbReference type="Rhea" id="RHEA:41111"/>
        <dbReference type="ChEBI" id="CHEBI:15377"/>
        <dbReference type="ChEBI" id="CHEBI:15378"/>
        <dbReference type="ChEBI" id="CHEBI:25629"/>
        <dbReference type="ChEBI" id="CHEBI:75466"/>
        <dbReference type="ChEBI" id="CHEBI:77623"/>
    </reaction>
    <physiologicalReaction direction="left-to-right" evidence="28">
        <dbReference type="Rhea" id="RHEA:41112"/>
    </physiologicalReaction>
</comment>
<dbReference type="SUPFAM" id="SSF52266">
    <property type="entry name" value="SGNH hydrolase"/>
    <property type="match status" value="2"/>
</dbReference>
<evidence type="ECO:0000256" key="42">
    <source>
        <dbReference type="ARBA" id="ARBA00048872"/>
    </source>
</evidence>
<comment type="function">
    <text evidence="24">Calcium-independent membrane-associated phospholipase that catalyzes complete diacylation of phospholipids by hydrolyzing both sn-1 and sn-2 fatty acyl chains attached to the glycerol backbone (phospholipase B activity). Has dual phospholipase and lysophospholipase activities toward diacylphospholipids. Preferentially cleaves sn-2 ester bonds over sn-1 bonds. Acts as a lipase toward glycerolipid substrates. Hydrolyzes fatty acyl chains of diacylglycerols with preference for the sn-2 position and of triacylglycerols with not positional selectivity. May also hydrolyze long chain retinyl esters such as retinyl palmitate. May contribute to digestion of dietary phospholipids, glycerolipids and retinoids, facilitating lipid absorption at the brush border.</text>
</comment>
<comment type="catalytic activity">
    <reaction evidence="43">
        <text>1-hexadecanoyl-2-(9Z)-octadecenoyl-3-octadecanoyl-sn-glycerol + H2O = 1-hexadecanoyl-3-octadecanoyl-sn-glycerol + (9Z)-octadecenoate + H(+)</text>
        <dbReference type="Rhea" id="RHEA:41103"/>
        <dbReference type="ChEBI" id="CHEBI:15377"/>
        <dbReference type="ChEBI" id="CHEBI:15378"/>
        <dbReference type="ChEBI" id="CHEBI:30823"/>
        <dbReference type="ChEBI" id="CHEBI:77623"/>
        <dbReference type="ChEBI" id="CHEBI:77624"/>
    </reaction>
    <physiologicalReaction direction="left-to-right" evidence="43">
        <dbReference type="Rhea" id="RHEA:41104"/>
    </physiologicalReaction>
</comment>
<evidence type="ECO:0000256" key="29">
    <source>
        <dbReference type="ARBA" id="ARBA00048011"/>
    </source>
</evidence>
<dbReference type="GO" id="GO:0004622">
    <property type="term" value="F:phosphatidylcholine lysophospholipase activity"/>
    <property type="evidence" value="ECO:0007669"/>
    <property type="project" value="UniProtKB-EC"/>
</dbReference>
<dbReference type="InterPro" id="IPR035547">
    <property type="entry name" value="Phospholipase_B"/>
</dbReference>
<evidence type="ECO:0000313" key="49">
    <source>
        <dbReference type="Proteomes" id="UP000694546"/>
    </source>
</evidence>
<comment type="catalytic activity">
    <reaction evidence="30">
        <text>1-hexadecanoyl-2-(9Z-octadecenoyl)-sn-glycero-3-phospho-(1'-sn-glycerol) + H2O = 1-hexadecanoyl-sn-glycero-3-phospho-(1'-sn-glycerol) + (9Z)-octadecenoate + H(+)</text>
        <dbReference type="Rhea" id="RHEA:40919"/>
        <dbReference type="ChEBI" id="CHEBI:15377"/>
        <dbReference type="ChEBI" id="CHEBI:15378"/>
        <dbReference type="ChEBI" id="CHEBI:30823"/>
        <dbReference type="ChEBI" id="CHEBI:72841"/>
        <dbReference type="ChEBI" id="CHEBI:75158"/>
    </reaction>
    <physiologicalReaction direction="left-to-right" evidence="30">
        <dbReference type="Rhea" id="RHEA:40920"/>
    </physiologicalReaction>
</comment>
<dbReference type="GO" id="GO:0050253">
    <property type="term" value="F:retinyl-palmitate esterase activity"/>
    <property type="evidence" value="ECO:0007669"/>
    <property type="project" value="TreeGrafter"/>
</dbReference>
<evidence type="ECO:0000256" key="19">
    <source>
        <dbReference type="ARBA" id="ARBA00023422"/>
    </source>
</evidence>
<evidence type="ECO:0000256" key="4">
    <source>
        <dbReference type="ARBA" id="ARBA00013278"/>
    </source>
</evidence>
<evidence type="ECO:0000256" key="30">
    <source>
        <dbReference type="ARBA" id="ARBA00048015"/>
    </source>
</evidence>
<evidence type="ECO:0000256" key="12">
    <source>
        <dbReference type="ARBA" id="ARBA00022989"/>
    </source>
</evidence>
<organism evidence="48 49">
    <name type="scientific">Gadus morhua</name>
    <name type="common">Atlantic cod</name>
    <dbReference type="NCBI Taxonomy" id="8049"/>
    <lineage>
        <taxon>Eukaryota</taxon>
        <taxon>Metazoa</taxon>
        <taxon>Chordata</taxon>
        <taxon>Craniata</taxon>
        <taxon>Vertebrata</taxon>
        <taxon>Euteleostomi</taxon>
        <taxon>Actinopterygii</taxon>
        <taxon>Neopterygii</taxon>
        <taxon>Teleostei</taxon>
        <taxon>Neoteleostei</taxon>
        <taxon>Acanthomorphata</taxon>
        <taxon>Zeiogadaria</taxon>
        <taxon>Gadariae</taxon>
        <taxon>Gadiformes</taxon>
        <taxon>Gadoidei</taxon>
        <taxon>Gadidae</taxon>
        <taxon>Gadus</taxon>
    </lineage>
</organism>
<evidence type="ECO:0000256" key="34">
    <source>
        <dbReference type="ARBA" id="ARBA00048362"/>
    </source>
</evidence>
<feature type="transmembrane region" description="Helical" evidence="47">
    <location>
        <begin position="736"/>
        <end position="763"/>
    </location>
</feature>
<keyword evidence="9" id="KW-0732">Signal</keyword>
<keyword evidence="7" id="KW-1003">Cell membrane</keyword>
<keyword evidence="8 47" id="KW-0812">Transmembrane</keyword>
<evidence type="ECO:0000256" key="3">
    <source>
        <dbReference type="ARBA" id="ARBA00013274"/>
    </source>
</evidence>
<dbReference type="EC" id="3.1.1.4" evidence="4"/>
<evidence type="ECO:0000256" key="11">
    <source>
        <dbReference type="ARBA" id="ARBA00022801"/>
    </source>
</evidence>
<comment type="catalytic activity">
    <reaction evidence="41">
        <text>1,3-dihexadecanoyl-2-(9Z-octadecenoyl)glycerol + H2O = 1,3-dihexadecanoylglycerol + (9Z)-octadecenoate + H(+)</text>
        <dbReference type="Rhea" id="RHEA:40983"/>
        <dbReference type="ChEBI" id="CHEBI:15377"/>
        <dbReference type="ChEBI" id="CHEBI:15378"/>
        <dbReference type="ChEBI" id="CHEBI:30823"/>
        <dbReference type="ChEBI" id="CHEBI:75688"/>
        <dbReference type="ChEBI" id="CHEBI:77619"/>
    </reaction>
    <physiologicalReaction direction="left-to-right" evidence="41">
        <dbReference type="Rhea" id="RHEA:40984"/>
    </physiologicalReaction>
</comment>
<keyword evidence="12 47" id="KW-1133">Transmembrane helix</keyword>
<dbReference type="InterPro" id="IPR036514">
    <property type="entry name" value="SGNH_hydro_sf"/>
</dbReference>
<comment type="catalytic activity">
    <reaction evidence="39">
        <text>1-hexadecanoyl-sn-glycero-3-phosphocholine + H2O = sn-glycerol 3-phosphocholine + hexadecanoate + H(+)</text>
        <dbReference type="Rhea" id="RHEA:40435"/>
        <dbReference type="ChEBI" id="CHEBI:7896"/>
        <dbReference type="ChEBI" id="CHEBI:15377"/>
        <dbReference type="ChEBI" id="CHEBI:15378"/>
        <dbReference type="ChEBI" id="CHEBI:16870"/>
        <dbReference type="ChEBI" id="CHEBI:72998"/>
    </reaction>
    <physiologicalReaction direction="left-to-right" evidence="39">
        <dbReference type="Rhea" id="RHEA:40436"/>
    </physiologicalReaction>
</comment>
<name>A0A8C4ZF66_GADMO</name>
<evidence type="ECO:0000256" key="2">
    <source>
        <dbReference type="ARBA" id="ARBA00009979"/>
    </source>
</evidence>
<dbReference type="AlphaFoldDB" id="A0A8C4ZF66"/>
<reference evidence="48" key="1">
    <citation type="submission" date="2025-08" db="UniProtKB">
        <authorList>
            <consortium name="Ensembl"/>
        </authorList>
    </citation>
    <scope>IDENTIFICATION</scope>
</reference>
<evidence type="ECO:0000256" key="18">
    <source>
        <dbReference type="ARBA" id="ARBA00023408"/>
    </source>
</evidence>
<accession>A0A8C4ZF66</accession>
<comment type="catalytic activity">
    <reaction evidence="26">
        <text>1,3-dihexadecanoyl-2-(9Z-octadecenoyl)glycerol + H2O = 1-hexadecanoyl-2-(9Z-octadecenoyl)-glycerol + hexadecanoate + H(+)</text>
        <dbReference type="Rhea" id="RHEA:40979"/>
        <dbReference type="ChEBI" id="CHEBI:7896"/>
        <dbReference type="ChEBI" id="CHEBI:15377"/>
        <dbReference type="ChEBI" id="CHEBI:15378"/>
        <dbReference type="ChEBI" id="CHEBI:75585"/>
        <dbReference type="ChEBI" id="CHEBI:75688"/>
    </reaction>
    <physiologicalReaction direction="left-to-right" evidence="26">
        <dbReference type="Rhea" id="RHEA:40980"/>
    </physiologicalReaction>
</comment>
<comment type="catalytic activity">
    <reaction evidence="19">
        <text>a 1,2-diacyl-sn-glycero-3-phosphocholine + H2O = a 1-acyl-sn-glycero-3-phosphocholine + a fatty acid + H(+)</text>
        <dbReference type="Rhea" id="RHEA:15801"/>
        <dbReference type="ChEBI" id="CHEBI:15377"/>
        <dbReference type="ChEBI" id="CHEBI:15378"/>
        <dbReference type="ChEBI" id="CHEBI:28868"/>
        <dbReference type="ChEBI" id="CHEBI:57643"/>
        <dbReference type="ChEBI" id="CHEBI:58168"/>
        <dbReference type="EC" id="3.1.1.4"/>
    </reaction>
    <physiologicalReaction direction="left-to-right" evidence="19">
        <dbReference type="Rhea" id="RHEA:15802"/>
    </physiologicalReaction>
</comment>
<dbReference type="PROSITE" id="PS01098">
    <property type="entry name" value="LIPASE_GDSL_SER"/>
    <property type="match status" value="1"/>
</dbReference>
<evidence type="ECO:0000256" key="41">
    <source>
        <dbReference type="ARBA" id="ARBA00048869"/>
    </source>
</evidence>
<evidence type="ECO:0000256" key="28">
    <source>
        <dbReference type="ARBA" id="ARBA00047459"/>
    </source>
</evidence>
<comment type="catalytic activity">
    <reaction evidence="18">
        <text>1-hexadecanoyl-2-(9Z,12Z-octadecadienoyl)-sn-glycero-3-phosphocholine + H2O = (9Z,12Z)-octadecadienoate + 1-hexadecanoyl-sn-glycero-3-phosphocholine + H(+)</text>
        <dbReference type="Rhea" id="RHEA:40811"/>
        <dbReference type="ChEBI" id="CHEBI:15377"/>
        <dbReference type="ChEBI" id="CHEBI:15378"/>
        <dbReference type="ChEBI" id="CHEBI:30245"/>
        <dbReference type="ChEBI" id="CHEBI:72998"/>
        <dbReference type="ChEBI" id="CHEBI:73002"/>
    </reaction>
    <physiologicalReaction direction="left-to-right" evidence="18">
        <dbReference type="Rhea" id="RHEA:40812"/>
    </physiologicalReaction>
</comment>
<keyword evidence="10" id="KW-0677">Repeat</keyword>
<evidence type="ECO:0000313" key="48">
    <source>
        <dbReference type="Ensembl" id="ENSGMOP00000011957.2"/>
    </source>
</evidence>
<protein>
    <recommendedName>
        <fullName evidence="6">Phospholipase B1, membrane-associated</fullName>
        <ecNumber evidence="5">3.1.1.3</ecNumber>
        <ecNumber evidence="4">3.1.1.4</ecNumber>
        <ecNumber evidence="3">3.1.1.5</ecNumber>
    </recommendedName>
    <alternativeName>
        <fullName evidence="20">Lysophospholipase</fullName>
    </alternativeName>
    <alternativeName>
        <fullName evidence="21">Phospholipase A2</fullName>
    </alternativeName>
    <alternativeName>
        <fullName evidence="23">Phospholipase B/lipase</fullName>
    </alternativeName>
    <alternativeName>
        <fullName evidence="22">Triacylglycerol lipase</fullName>
    </alternativeName>
</protein>
<dbReference type="PANTHER" id="PTHR21325">
    <property type="entry name" value="PHOSPHOLIPASE B, PLB1"/>
    <property type="match status" value="1"/>
</dbReference>
<evidence type="ECO:0000256" key="44">
    <source>
        <dbReference type="ARBA" id="ARBA00049363"/>
    </source>
</evidence>
<keyword evidence="16" id="KW-1208">Phospholipid metabolism</keyword>
<evidence type="ECO:0000256" key="8">
    <source>
        <dbReference type="ARBA" id="ARBA00022692"/>
    </source>
</evidence>
<dbReference type="Proteomes" id="UP000694546">
    <property type="component" value="Chromosome 5"/>
</dbReference>
<reference evidence="48" key="2">
    <citation type="submission" date="2025-09" db="UniProtKB">
        <authorList>
            <consortium name="Ensembl"/>
        </authorList>
    </citation>
    <scope>IDENTIFICATION</scope>
</reference>
<evidence type="ECO:0000256" key="38">
    <source>
        <dbReference type="ARBA" id="ARBA00048613"/>
    </source>
</evidence>
<keyword evidence="11" id="KW-0378">Hydrolase</keyword>
<evidence type="ECO:0000256" key="35">
    <source>
        <dbReference type="ARBA" id="ARBA00048374"/>
    </source>
</evidence>
<evidence type="ECO:0000256" key="21">
    <source>
        <dbReference type="ARBA" id="ARBA00031182"/>
    </source>
</evidence>
<dbReference type="GO" id="GO:0006644">
    <property type="term" value="P:phospholipid metabolic process"/>
    <property type="evidence" value="ECO:0007669"/>
    <property type="project" value="TreeGrafter"/>
</dbReference>
<evidence type="ECO:0000256" key="39">
    <source>
        <dbReference type="ARBA" id="ARBA00048656"/>
    </source>
</evidence>
<sequence length="783" mass="86891">MQVMGTEMICVDRDPSPTTPTSVHALRPGDVKVVAAVGDSLTAGNGVGAKTDNLLLVANEYRGLSWSIGGDANLANVTTLPNIMKEFNSDLTGWAVGIGEENDPQAFLNQAVPGAKSGDMVKQVRTLVDKMKNDTRIDFKNDWKVITMFIGGNDICDFCTDTVFFSPENVVGRVREALDLLHKEVPRAMVNLVELMHIVPLRELHQEKSLKCPTFFVKIICPCILTPNKGTAELKKVEDINRAYQNGMRSLVDSGRYDTHENFTVVLQPFFREVIIPRLEDGRPDRSYFSPDCFHLSQKAHTVMALALWNNMIESVGNKTFSQDFTAGVDLKCPSKEMPFLRTAQNSDYVYPSPQPSPPPVTNWGSDFTCTNTAPSDSVPASVHRLRPGDIKVVGAMGDSLTTGFGAKAKNILALFTEYRGVSWSIGGDKALETVTTLPNILRKFNANIKGMSKGRGKRQTGFNMAEGGAVASDFPAQARRLIGTMKNNTAVDFKNDWKLVTLFIGGNDLCSYCDDRAAYSTKNYIHHLKTSLDILYNEVPRLMVNVVEVLEMKALRKIKKDAFCNFFQKQACRCFLEPSDDSPELAEIKRINRDYQRETENLVYGGHYDGREDFTIVVQPFFRNTILPLNSEGKPDPSYMTVDCFHFSEKGQADMASELWNNMFEPVGKKQTYNNFTSTRNVVKCPAEEHPYFFTRVNSYSIPATTPGPSSTPMPSSATAGSTATPIYSTCSGSVAAWAAAVMTVVGLLTGCTLTWLLLSYLQRKNHRKIKMLESVMNDTKF</sequence>
<dbReference type="Gene3D" id="3.40.50.1110">
    <property type="entry name" value="SGNH hydrolase"/>
    <property type="match status" value="2"/>
</dbReference>
<dbReference type="PANTHER" id="PTHR21325:SF52">
    <property type="entry name" value="PHOSPHOLIPASE B1, MEMBRANE-ASSOCIATED"/>
    <property type="match status" value="1"/>
</dbReference>
<dbReference type="GO" id="GO:0031526">
    <property type="term" value="C:brush border membrane"/>
    <property type="evidence" value="ECO:0007669"/>
    <property type="project" value="TreeGrafter"/>
</dbReference>
<comment type="catalytic activity">
    <reaction evidence="46">
        <text>2-(9Z-octadecenoyl)-glycerol + H2O = glycerol + (9Z)-octadecenoate + H(+)</text>
        <dbReference type="Rhea" id="RHEA:38491"/>
        <dbReference type="ChEBI" id="CHEBI:15377"/>
        <dbReference type="ChEBI" id="CHEBI:15378"/>
        <dbReference type="ChEBI" id="CHEBI:17754"/>
        <dbReference type="ChEBI" id="CHEBI:30823"/>
        <dbReference type="ChEBI" id="CHEBI:73990"/>
    </reaction>
    <physiologicalReaction direction="left-to-right" evidence="46">
        <dbReference type="Rhea" id="RHEA:38492"/>
    </physiologicalReaction>
</comment>
<comment type="catalytic activity">
    <reaction evidence="40">
        <text>1-hexadecanoyl-2-(9Z-octadecenoyl)-sn-glycero-3-phosphocholine + H2O = 1-hexadecanoyl-sn-glycero-3-phosphocholine + (9Z)-octadecenoate + H(+)</text>
        <dbReference type="Rhea" id="RHEA:38779"/>
        <dbReference type="ChEBI" id="CHEBI:15377"/>
        <dbReference type="ChEBI" id="CHEBI:15378"/>
        <dbReference type="ChEBI" id="CHEBI:30823"/>
        <dbReference type="ChEBI" id="CHEBI:72998"/>
        <dbReference type="ChEBI" id="CHEBI:73001"/>
    </reaction>
    <physiologicalReaction direction="left-to-right" evidence="40">
        <dbReference type="Rhea" id="RHEA:38780"/>
    </physiologicalReaction>
</comment>
<keyword evidence="49" id="KW-1185">Reference proteome</keyword>
<dbReference type="CDD" id="cd01824">
    <property type="entry name" value="Phospholipase_B_like"/>
    <property type="match status" value="2"/>
</dbReference>